<dbReference type="GO" id="GO:0005829">
    <property type="term" value="C:cytosol"/>
    <property type="evidence" value="ECO:0007669"/>
    <property type="project" value="TreeGrafter"/>
</dbReference>
<dbReference type="SMART" id="SM00465">
    <property type="entry name" value="GIYc"/>
    <property type="match status" value="1"/>
</dbReference>
<evidence type="ECO:0000256" key="2">
    <source>
        <dbReference type="ARBA" id="ARBA00026073"/>
    </source>
</evidence>
<dbReference type="PANTHER" id="PTHR30231">
    <property type="entry name" value="DNA POLYMERASE III SUBUNIT EPSILON"/>
    <property type="match status" value="1"/>
</dbReference>
<dbReference type="InterPro" id="IPR006054">
    <property type="entry name" value="DnaQ"/>
</dbReference>
<accession>A0A2W1NIF9</accession>
<dbReference type="AlphaFoldDB" id="A0A2W1NIF9"/>
<dbReference type="Gene3D" id="3.30.420.10">
    <property type="entry name" value="Ribonuclease H-like superfamily/Ribonuclease H"/>
    <property type="match status" value="1"/>
</dbReference>
<dbReference type="PROSITE" id="PS50164">
    <property type="entry name" value="GIY_YIG"/>
    <property type="match status" value="1"/>
</dbReference>
<dbReference type="SUPFAM" id="SSF53098">
    <property type="entry name" value="Ribonuclease H-like"/>
    <property type="match status" value="1"/>
</dbReference>
<name>A0A2W1NIF9_9FLAO</name>
<dbReference type="CDD" id="cd06127">
    <property type="entry name" value="DEDDh"/>
    <property type="match status" value="1"/>
</dbReference>
<organism evidence="4 5">
    <name type="scientific">Putridiphycobacter roseus</name>
    <dbReference type="NCBI Taxonomy" id="2219161"/>
    <lineage>
        <taxon>Bacteria</taxon>
        <taxon>Pseudomonadati</taxon>
        <taxon>Bacteroidota</taxon>
        <taxon>Flavobacteriia</taxon>
        <taxon>Flavobacteriales</taxon>
        <taxon>Crocinitomicaceae</taxon>
        <taxon>Putridiphycobacter</taxon>
    </lineage>
</organism>
<dbReference type="SMART" id="SM00479">
    <property type="entry name" value="EXOIII"/>
    <property type="match status" value="1"/>
</dbReference>
<dbReference type="RefSeq" id="WP_111062666.1">
    <property type="nucleotide sequence ID" value="NZ_JBHUCU010000027.1"/>
</dbReference>
<protein>
    <recommendedName>
        <fullName evidence="3">GIY-YIG domain-containing protein</fullName>
    </recommendedName>
</protein>
<dbReference type="InterPro" id="IPR035901">
    <property type="entry name" value="GIY-YIG_endonuc_sf"/>
</dbReference>
<sequence length="457" mass="52552">MEFAIIDIETSGGTPKDSKIIEIAILIHNGKEVIDSYETFINPEKKIDWFVSKLTGIQDNDVKDAPKFFEVAKKIFQLIENRVFVAHNISFDYGIVRREFKALGLDIRLPHLCTIQTSRVLIPGVESYGLKNLSEHLNIELEGHHRAMEDTKATADIFKHLFEISKGDLSPFIREDINPKILNTNLDLNEFDEIPNKVGIYFLYNEKNELIYIGKSIHIKKRIEQHLKNSKTEKAIRMRNEIAKIEYTLTGSELISLLMESELIKIHQPIYNRAQKTNKFNYGLYTYTDGKGYINLVVKKNTDTSHPVHTFTSMAAGKSKLEQWTSEYELCPKLMGLFTSNTACFNYGIGTCKGACIHEEAAESYNTRVQQLIDLLTFESKSFIIKDKGKTKSETSFVCIENGQYIGYGFAPTFILRKNVKNYKKYIKHQESNRDFKSIINLQLSKNKKLELIELTE</sequence>
<comment type="function">
    <text evidence="1">DNA polymerase III is a complex, multichain enzyme responsible for most of the replicative synthesis in bacteria. The epsilon subunit contain the editing function and is a proofreading 3'-5' exonuclease.</text>
</comment>
<gene>
    <name evidence="4" type="ORF">DNU06_07705</name>
</gene>
<dbReference type="EMBL" id="QKSB01000003">
    <property type="protein sequence ID" value="PZE17706.1"/>
    <property type="molecule type" value="Genomic_DNA"/>
</dbReference>
<dbReference type="SUPFAM" id="SSF82771">
    <property type="entry name" value="GIY-YIG endonuclease"/>
    <property type="match status" value="1"/>
</dbReference>
<dbReference type="OrthoDB" id="9803913at2"/>
<reference evidence="4 5" key="1">
    <citation type="submission" date="2018-06" db="EMBL/GenBank/DDBJ databases">
        <title>The draft genome sequence of Crocinitomix sp. SM1701.</title>
        <authorList>
            <person name="Zhang X."/>
        </authorList>
    </citation>
    <scope>NUCLEOTIDE SEQUENCE [LARGE SCALE GENOMIC DNA]</scope>
    <source>
        <strain evidence="4 5">SM1701</strain>
    </source>
</reference>
<dbReference type="CDD" id="cd10434">
    <property type="entry name" value="GIY-YIG_UvrC_Cho"/>
    <property type="match status" value="1"/>
</dbReference>
<dbReference type="InterPro" id="IPR000305">
    <property type="entry name" value="GIY-YIG_endonuc"/>
</dbReference>
<dbReference type="Proteomes" id="UP000249248">
    <property type="component" value="Unassembled WGS sequence"/>
</dbReference>
<dbReference type="InterPro" id="IPR047296">
    <property type="entry name" value="GIY-YIG_UvrC_Cho"/>
</dbReference>
<dbReference type="Pfam" id="PF01541">
    <property type="entry name" value="GIY-YIG"/>
    <property type="match status" value="1"/>
</dbReference>
<dbReference type="Pfam" id="PF00929">
    <property type="entry name" value="RNase_T"/>
    <property type="match status" value="1"/>
</dbReference>
<dbReference type="GO" id="GO:0045004">
    <property type="term" value="P:DNA replication proofreading"/>
    <property type="evidence" value="ECO:0007669"/>
    <property type="project" value="TreeGrafter"/>
</dbReference>
<keyword evidence="5" id="KW-1185">Reference proteome</keyword>
<proteinExistence type="predicted"/>
<evidence type="ECO:0000313" key="5">
    <source>
        <dbReference type="Proteomes" id="UP000249248"/>
    </source>
</evidence>
<feature type="domain" description="GIY-YIG" evidence="3">
    <location>
        <begin position="196"/>
        <end position="273"/>
    </location>
</feature>
<dbReference type="FunFam" id="3.30.420.10:FF:000045">
    <property type="entry name" value="3'-5' exonuclease DinG"/>
    <property type="match status" value="1"/>
</dbReference>
<dbReference type="PANTHER" id="PTHR30231:SF41">
    <property type="entry name" value="DNA POLYMERASE III SUBUNIT EPSILON"/>
    <property type="match status" value="1"/>
</dbReference>
<comment type="caution">
    <text evidence="4">The sequence shown here is derived from an EMBL/GenBank/DDBJ whole genome shotgun (WGS) entry which is preliminary data.</text>
</comment>
<comment type="subunit">
    <text evidence="2">DNA polymerase III contains a core (composed of alpha, epsilon and theta chains) that associates with a tau subunit. This core dimerizes to form the POLIII' complex. PolIII' associates with the gamma complex (composed of gamma, delta, delta', psi and chi chains) and with the beta chain to form the complete DNA polymerase III complex.</text>
</comment>
<dbReference type="InterPro" id="IPR013520">
    <property type="entry name" value="Ribonucl_H"/>
</dbReference>
<evidence type="ECO:0000256" key="1">
    <source>
        <dbReference type="ARBA" id="ARBA00025483"/>
    </source>
</evidence>
<dbReference type="GO" id="GO:0003887">
    <property type="term" value="F:DNA-directed DNA polymerase activity"/>
    <property type="evidence" value="ECO:0007669"/>
    <property type="project" value="InterPro"/>
</dbReference>
<dbReference type="NCBIfam" id="TIGR00573">
    <property type="entry name" value="dnaq"/>
    <property type="match status" value="1"/>
</dbReference>
<dbReference type="Gene3D" id="3.40.1440.10">
    <property type="entry name" value="GIY-YIG endonuclease"/>
    <property type="match status" value="1"/>
</dbReference>
<dbReference type="GO" id="GO:0006289">
    <property type="term" value="P:nucleotide-excision repair"/>
    <property type="evidence" value="ECO:0007669"/>
    <property type="project" value="InterPro"/>
</dbReference>
<dbReference type="InterPro" id="IPR012337">
    <property type="entry name" value="RNaseH-like_sf"/>
</dbReference>
<evidence type="ECO:0000259" key="3">
    <source>
        <dbReference type="PROSITE" id="PS50164"/>
    </source>
</evidence>
<dbReference type="GO" id="GO:0003677">
    <property type="term" value="F:DNA binding"/>
    <property type="evidence" value="ECO:0007669"/>
    <property type="project" value="InterPro"/>
</dbReference>
<evidence type="ECO:0000313" key="4">
    <source>
        <dbReference type="EMBL" id="PZE17706.1"/>
    </source>
</evidence>
<dbReference type="GO" id="GO:0008408">
    <property type="term" value="F:3'-5' exonuclease activity"/>
    <property type="evidence" value="ECO:0007669"/>
    <property type="project" value="TreeGrafter"/>
</dbReference>
<dbReference type="InterPro" id="IPR036397">
    <property type="entry name" value="RNaseH_sf"/>
</dbReference>